<sequence length="298" mass="30912">MRWRLGLAALALCAAVVMIALSRVADGDPPAVEVVGVRDDGAAHAVVVIHAAASLTEWRVTDDGHLADEPEPRGVTATSAGLCRPPTCAPVVPDGPAADAPRCAGSDCYRVVPGRLAVEHSGGGGWVVAWSVGGAAYRALAREYADLGDPAVHLAALSLVVRPVTGGHVVFVAAGRDGVVYRDARGRWERLGIPAGGEGYYWAQPPRLITDPPPTDPRPYVAAVVFGLVWAFAGLRRARRVRPRPHFGWKVLVIATAAAGLAGAAAGMPPVGTLPGAFYAALAIFAVLTVAAALIWRE</sequence>
<feature type="signal peptide" evidence="2">
    <location>
        <begin position="1"/>
        <end position="25"/>
    </location>
</feature>
<reference evidence="3" key="1">
    <citation type="submission" date="2021-01" db="EMBL/GenBank/DDBJ databases">
        <title>Whole genome shotgun sequence of Virgisporangium aliadipatigenens NBRC 105644.</title>
        <authorList>
            <person name="Komaki H."/>
            <person name="Tamura T."/>
        </authorList>
    </citation>
    <scope>NUCLEOTIDE SEQUENCE</scope>
    <source>
        <strain evidence="3">NBRC 105644</strain>
    </source>
</reference>
<feature type="transmembrane region" description="Helical" evidence="1">
    <location>
        <begin position="247"/>
        <end position="265"/>
    </location>
</feature>
<keyword evidence="1" id="KW-1133">Transmembrane helix</keyword>
<evidence type="ECO:0000313" key="3">
    <source>
        <dbReference type="EMBL" id="GIJ44982.1"/>
    </source>
</evidence>
<feature type="transmembrane region" description="Helical" evidence="1">
    <location>
        <begin position="219"/>
        <end position="235"/>
    </location>
</feature>
<keyword evidence="2" id="KW-0732">Signal</keyword>
<accession>A0A8J4DQ21</accession>
<dbReference type="RefSeq" id="WP_203898534.1">
    <property type="nucleotide sequence ID" value="NZ_BOPF01000005.1"/>
</dbReference>
<proteinExistence type="predicted"/>
<evidence type="ECO:0000256" key="1">
    <source>
        <dbReference type="SAM" id="Phobius"/>
    </source>
</evidence>
<protein>
    <submittedName>
        <fullName evidence="3">Uncharacterized protein</fullName>
    </submittedName>
</protein>
<gene>
    <name evidence="3" type="ORF">Val02_18680</name>
</gene>
<dbReference type="EMBL" id="BOPF01000005">
    <property type="protein sequence ID" value="GIJ44982.1"/>
    <property type="molecule type" value="Genomic_DNA"/>
</dbReference>
<keyword evidence="1" id="KW-0472">Membrane</keyword>
<feature type="transmembrane region" description="Helical" evidence="1">
    <location>
        <begin position="277"/>
        <end position="296"/>
    </location>
</feature>
<name>A0A8J4DQ21_9ACTN</name>
<evidence type="ECO:0000256" key="2">
    <source>
        <dbReference type="SAM" id="SignalP"/>
    </source>
</evidence>
<keyword evidence="4" id="KW-1185">Reference proteome</keyword>
<comment type="caution">
    <text evidence="3">The sequence shown here is derived from an EMBL/GenBank/DDBJ whole genome shotgun (WGS) entry which is preliminary data.</text>
</comment>
<dbReference type="Proteomes" id="UP000619260">
    <property type="component" value="Unassembled WGS sequence"/>
</dbReference>
<organism evidence="3 4">
    <name type="scientific">Virgisporangium aliadipatigenens</name>
    <dbReference type="NCBI Taxonomy" id="741659"/>
    <lineage>
        <taxon>Bacteria</taxon>
        <taxon>Bacillati</taxon>
        <taxon>Actinomycetota</taxon>
        <taxon>Actinomycetes</taxon>
        <taxon>Micromonosporales</taxon>
        <taxon>Micromonosporaceae</taxon>
        <taxon>Virgisporangium</taxon>
    </lineage>
</organism>
<dbReference type="AlphaFoldDB" id="A0A8J4DQ21"/>
<feature type="chain" id="PRO_5035249382" evidence="2">
    <location>
        <begin position="26"/>
        <end position="298"/>
    </location>
</feature>
<keyword evidence="1" id="KW-0812">Transmembrane</keyword>
<evidence type="ECO:0000313" key="4">
    <source>
        <dbReference type="Proteomes" id="UP000619260"/>
    </source>
</evidence>